<comment type="caution">
    <text evidence="1">The sequence shown here is derived from an EMBL/GenBank/DDBJ whole genome shotgun (WGS) entry which is preliminary data.</text>
</comment>
<evidence type="ECO:0000313" key="2">
    <source>
        <dbReference type="Proteomes" id="UP001476798"/>
    </source>
</evidence>
<name>A0ABV0NT40_9TELE</name>
<accession>A0ABV0NT40</accession>
<reference evidence="1 2" key="1">
    <citation type="submission" date="2021-06" db="EMBL/GenBank/DDBJ databases">
        <authorList>
            <person name="Palmer J.M."/>
        </authorList>
    </citation>
    <scope>NUCLEOTIDE SEQUENCE [LARGE SCALE GENOMIC DNA]</scope>
    <source>
        <strain evidence="1 2">GA_2019</strain>
        <tissue evidence="1">Muscle</tissue>
    </source>
</reference>
<keyword evidence="2" id="KW-1185">Reference proteome</keyword>
<organism evidence="1 2">
    <name type="scientific">Goodea atripinnis</name>
    <dbReference type="NCBI Taxonomy" id="208336"/>
    <lineage>
        <taxon>Eukaryota</taxon>
        <taxon>Metazoa</taxon>
        <taxon>Chordata</taxon>
        <taxon>Craniata</taxon>
        <taxon>Vertebrata</taxon>
        <taxon>Euteleostomi</taxon>
        <taxon>Actinopterygii</taxon>
        <taxon>Neopterygii</taxon>
        <taxon>Teleostei</taxon>
        <taxon>Neoteleostei</taxon>
        <taxon>Acanthomorphata</taxon>
        <taxon>Ovalentaria</taxon>
        <taxon>Atherinomorphae</taxon>
        <taxon>Cyprinodontiformes</taxon>
        <taxon>Goodeidae</taxon>
        <taxon>Goodea</taxon>
    </lineage>
</organism>
<protein>
    <submittedName>
        <fullName evidence="1">Uncharacterized protein</fullName>
    </submittedName>
</protein>
<sequence length="137" mass="15711">MARNDFKHSADETCVLAVDLCHLKSDPSEYISVYCPQLFYLFLILLNKQQNCGGKSRKMLGGENMREEIRWWLSPNRTSVDRDERRISRELESPENIGSSLVVYPCKAKSLERALQSKSSELCTASTLHYLQHVQTA</sequence>
<dbReference type="EMBL" id="JAHRIO010050487">
    <property type="protein sequence ID" value="MEQ2174574.1"/>
    <property type="molecule type" value="Genomic_DNA"/>
</dbReference>
<gene>
    <name evidence="1" type="ORF">GOODEAATRI_009249</name>
</gene>
<dbReference type="Proteomes" id="UP001476798">
    <property type="component" value="Unassembled WGS sequence"/>
</dbReference>
<proteinExistence type="predicted"/>
<evidence type="ECO:0000313" key="1">
    <source>
        <dbReference type="EMBL" id="MEQ2174574.1"/>
    </source>
</evidence>